<name>A0A0F9NBD2_9ZZZZ</name>
<dbReference type="EMBL" id="LAZR01003729">
    <property type="protein sequence ID" value="KKN15259.1"/>
    <property type="molecule type" value="Genomic_DNA"/>
</dbReference>
<gene>
    <name evidence="1" type="ORF">LCGC14_0987780</name>
</gene>
<evidence type="ECO:0000313" key="1">
    <source>
        <dbReference type="EMBL" id="KKN15259.1"/>
    </source>
</evidence>
<comment type="caution">
    <text evidence="1">The sequence shown here is derived from an EMBL/GenBank/DDBJ whole genome shotgun (WGS) entry which is preliminary data.</text>
</comment>
<reference evidence="1" key="1">
    <citation type="journal article" date="2015" name="Nature">
        <title>Complex archaea that bridge the gap between prokaryotes and eukaryotes.</title>
        <authorList>
            <person name="Spang A."/>
            <person name="Saw J.H."/>
            <person name="Jorgensen S.L."/>
            <person name="Zaremba-Niedzwiedzka K."/>
            <person name="Martijn J."/>
            <person name="Lind A.E."/>
            <person name="van Eijk R."/>
            <person name="Schleper C."/>
            <person name="Guy L."/>
            <person name="Ettema T.J."/>
        </authorList>
    </citation>
    <scope>NUCLEOTIDE SEQUENCE</scope>
</reference>
<organism evidence="1">
    <name type="scientific">marine sediment metagenome</name>
    <dbReference type="NCBI Taxonomy" id="412755"/>
    <lineage>
        <taxon>unclassified sequences</taxon>
        <taxon>metagenomes</taxon>
        <taxon>ecological metagenomes</taxon>
    </lineage>
</organism>
<accession>A0A0F9NBD2</accession>
<dbReference type="AlphaFoldDB" id="A0A0F9NBD2"/>
<protein>
    <submittedName>
        <fullName evidence="1">Uncharacterized protein</fullName>
    </submittedName>
</protein>
<proteinExistence type="predicted"/>
<sequence>MSEKKGMVIKFLVQPTCETCGRLIYRNEKILFLFMKIYHLKCGYHN</sequence>